<reference evidence="1 2" key="1">
    <citation type="journal article" date="2012" name="J. Bacteriol.">
        <title>Complete genome sequence of the B12-producing Shimwellia blattae strain DSM 4481, isolated from a cockroach.</title>
        <authorList>
            <person name="Brzuszkiewicz E."/>
            <person name="Waschkowitz T."/>
            <person name="Wiezer A."/>
            <person name="Daniel R."/>
        </authorList>
    </citation>
    <scope>NUCLEOTIDE SEQUENCE [LARGE SCALE GENOMIC DNA]</scope>
    <source>
        <strain evidence="2">ATCC 29907 / DSM 4481 / JCM 1650 / NBRC 105725 / CDC 9005-74</strain>
    </source>
</reference>
<dbReference type="eggNOG" id="ENOG50336NE">
    <property type="taxonomic scope" value="Bacteria"/>
</dbReference>
<evidence type="ECO:0000313" key="2">
    <source>
        <dbReference type="Proteomes" id="UP000001955"/>
    </source>
</evidence>
<proteinExistence type="predicted"/>
<sequence>MSNYSDLYQMIKLRVCQNNDIPVSSLMDRHSYRINQVWYRIGQIFTLECVLDEYRKLHASEYYPLENEAALHHMIFHMTKWKLEYIRELTLNDSLFIISERLKSEHMPAEAVAFLEKVNCTAHHYPIDEFPAKDWAPRENSVYLRPHS</sequence>
<gene>
    <name evidence="1" type="ordered locus">EBL_c20700</name>
</gene>
<dbReference type="InterPro" id="IPR059241">
    <property type="entry name" value="SfIV_phage_associated"/>
</dbReference>
<dbReference type="HOGENOM" id="CLU_132671_0_0_6"/>
<evidence type="ECO:0000313" key="1">
    <source>
        <dbReference type="EMBL" id="AFJ47161.1"/>
    </source>
</evidence>
<accession>I2B9F7</accession>
<keyword evidence="2" id="KW-1185">Reference proteome</keyword>
<dbReference type="KEGG" id="ebt:EBL_c20700"/>
<dbReference type="RefSeq" id="WP_002440804.1">
    <property type="nucleotide sequence ID" value="NC_017910.1"/>
</dbReference>
<organism evidence="1 2">
    <name type="scientific">Shimwellia blattae (strain ATCC 29907 / DSM 4481 / JCM 1650 / NBRC 105725 / CDC 9005-74)</name>
    <name type="common">Escherichia blattae</name>
    <dbReference type="NCBI Taxonomy" id="630626"/>
    <lineage>
        <taxon>Bacteria</taxon>
        <taxon>Pseudomonadati</taxon>
        <taxon>Pseudomonadota</taxon>
        <taxon>Gammaproteobacteria</taxon>
        <taxon>Enterobacterales</taxon>
        <taxon>Enterobacteriaceae</taxon>
        <taxon>Shimwellia</taxon>
    </lineage>
</organism>
<name>I2B9F7_SHIBC</name>
<dbReference type="AlphaFoldDB" id="I2B9F7"/>
<dbReference type="OrthoDB" id="6471118at2"/>
<protein>
    <submittedName>
        <fullName evidence="1">Uncharacterized protein</fullName>
    </submittedName>
</protein>
<dbReference type="Proteomes" id="UP000001955">
    <property type="component" value="Chromosome"/>
</dbReference>
<dbReference type="EMBL" id="CP001560">
    <property type="protein sequence ID" value="AFJ47161.1"/>
    <property type="molecule type" value="Genomic_DNA"/>
</dbReference>
<dbReference type="NCBIfam" id="NF033230">
    <property type="entry name" value="phage_region_01"/>
    <property type="match status" value="1"/>
</dbReference>
<accession>K6VVG6</accession>